<feature type="transmembrane region" description="Helical" evidence="7">
    <location>
        <begin position="222"/>
        <end position="240"/>
    </location>
</feature>
<feature type="transmembrane region" description="Helical" evidence="7">
    <location>
        <begin position="179"/>
        <end position="202"/>
    </location>
</feature>
<dbReference type="PROSITE" id="PS00221">
    <property type="entry name" value="MIP"/>
    <property type="match status" value="1"/>
</dbReference>
<sequence>MDTAQRQQEGSAGLYGSRTGTNMAAAGAAELIGTAILVFGGTGVATAASLAQPVAGAGYDSLATPLAFGVALLAVVAAIGHVSGAHVNPAVTLGLAVTRKFPWKYVPVYVVAQLVGAILGALGTWVAFGAPGRDRAALASTVPAVGVGPLQALVVEAVVTFILVFVVISVATDDRVADAVAPIAVGAALTVGVFVAGPVTGGAVNPVRALGPMIVSGSFPSWWVYLVGPIVGGVVAAVIYDRFVRKADSP</sequence>
<comment type="caution">
    <text evidence="8">The sequence shown here is derived from an EMBL/GenBank/DDBJ whole genome shotgun (WGS) entry which is preliminary data.</text>
</comment>
<evidence type="ECO:0000256" key="2">
    <source>
        <dbReference type="ARBA" id="ARBA00022448"/>
    </source>
</evidence>
<keyword evidence="9" id="KW-1185">Reference proteome</keyword>
<dbReference type="RefSeq" id="WP_378035122.1">
    <property type="nucleotide sequence ID" value="NZ_JBHSIV010000005.1"/>
</dbReference>
<dbReference type="InterPro" id="IPR023271">
    <property type="entry name" value="Aquaporin-like"/>
</dbReference>
<dbReference type="Gene3D" id="1.20.1080.10">
    <property type="entry name" value="Glycerol uptake facilitator protein"/>
    <property type="match status" value="1"/>
</dbReference>
<proteinExistence type="inferred from homology"/>
<dbReference type="InterPro" id="IPR000425">
    <property type="entry name" value="MIP"/>
</dbReference>
<dbReference type="SUPFAM" id="SSF81338">
    <property type="entry name" value="Aquaporin-like"/>
    <property type="match status" value="1"/>
</dbReference>
<dbReference type="EMBL" id="JBHSIV010000005">
    <property type="protein sequence ID" value="MFC5061767.1"/>
    <property type="molecule type" value="Genomic_DNA"/>
</dbReference>
<evidence type="ECO:0000256" key="4">
    <source>
        <dbReference type="ARBA" id="ARBA00022989"/>
    </source>
</evidence>
<organism evidence="8 9">
    <name type="scientific">Actinomycetospora atypica</name>
    <dbReference type="NCBI Taxonomy" id="1290095"/>
    <lineage>
        <taxon>Bacteria</taxon>
        <taxon>Bacillati</taxon>
        <taxon>Actinomycetota</taxon>
        <taxon>Actinomycetes</taxon>
        <taxon>Pseudonocardiales</taxon>
        <taxon>Pseudonocardiaceae</taxon>
        <taxon>Actinomycetospora</taxon>
    </lineage>
</organism>
<feature type="transmembrane region" description="Helical" evidence="7">
    <location>
        <begin position="28"/>
        <end position="50"/>
    </location>
</feature>
<evidence type="ECO:0000313" key="8">
    <source>
        <dbReference type="EMBL" id="MFC5061767.1"/>
    </source>
</evidence>
<dbReference type="Pfam" id="PF00230">
    <property type="entry name" value="MIP"/>
    <property type="match status" value="1"/>
</dbReference>
<feature type="transmembrane region" description="Helical" evidence="7">
    <location>
        <begin position="62"/>
        <end position="85"/>
    </location>
</feature>
<dbReference type="Proteomes" id="UP001595947">
    <property type="component" value="Unassembled WGS sequence"/>
</dbReference>
<keyword evidence="3 6" id="KW-0812">Transmembrane</keyword>
<accession>A0ABV9YJE2</accession>
<evidence type="ECO:0000256" key="7">
    <source>
        <dbReference type="SAM" id="Phobius"/>
    </source>
</evidence>
<keyword evidence="5 7" id="KW-0472">Membrane</keyword>
<keyword evidence="4 7" id="KW-1133">Transmembrane helix</keyword>
<dbReference type="InterPro" id="IPR022357">
    <property type="entry name" value="MIP_CS"/>
</dbReference>
<reference evidence="9" key="1">
    <citation type="journal article" date="2019" name="Int. J. Syst. Evol. Microbiol.">
        <title>The Global Catalogue of Microorganisms (GCM) 10K type strain sequencing project: providing services to taxonomists for standard genome sequencing and annotation.</title>
        <authorList>
            <consortium name="The Broad Institute Genomics Platform"/>
            <consortium name="The Broad Institute Genome Sequencing Center for Infectious Disease"/>
            <person name="Wu L."/>
            <person name="Ma J."/>
        </authorList>
    </citation>
    <scope>NUCLEOTIDE SEQUENCE [LARGE SCALE GENOMIC DNA]</scope>
    <source>
        <strain evidence="9">CGMCC 4.7093</strain>
    </source>
</reference>
<dbReference type="PANTHER" id="PTHR45724:SF13">
    <property type="entry name" value="AQUAPORIN NIP1-1-RELATED"/>
    <property type="match status" value="1"/>
</dbReference>
<dbReference type="PANTHER" id="PTHR45724">
    <property type="entry name" value="AQUAPORIN NIP2-1"/>
    <property type="match status" value="1"/>
</dbReference>
<dbReference type="NCBIfam" id="TIGR00861">
    <property type="entry name" value="MIP"/>
    <property type="match status" value="1"/>
</dbReference>
<evidence type="ECO:0000256" key="5">
    <source>
        <dbReference type="ARBA" id="ARBA00023136"/>
    </source>
</evidence>
<dbReference type="PRINTS" id="PR00783">
    <property type="entry name" value="MINTRINSICP"/>
</dbReference>
<evidence type="ECO:0000313" key="9">
    <source>
        <dbReference type="Proteomes" id="UP001595947"/>
    </source>
</evidence>
<protein>
    <submittedName>
        <fullName evidence="8">MIP/aquaporin family protein</fullName>
    </submittedName>
</protein>
<feature type="transmembrane region" description="Helical" evidence="7">
    <location>
        <begin position="150"/>
        <end position="172"/>
    </location>
</feature>
<keyword evidence="2 6" id="KW-0813">Transport</keyword>
<feature type="transmembrane region" description="Helical" evidence="7">
    <location>
        <begin position="106"/>
        <end position="130"/>
    </location>
</feature>
<name>A0ABV9YJE2_9PSEU</name>
<comment type="similarity">
    <text evidence="6">Belongs to the MIP/aquaporin (TC 1.A.8) family.</text>
</comment>
<evidence type="ECO:0000256" key="3">
    <source>
        <dbReference type="ARBA" id="ARBA00022692"/>
    </source>
</evidence>
<evidence type="ECO:0000256" key="1">
    <source>
        <dbReference type="ARBA" id="ARBA00004141"/>
    </source>
</evidence>
<evidence type="ECO:0000256" key="6">
    <source>
        <dbReference type="RuleBase" id="RU000477"/>
    </source>
</evidence>
<gene>
    <name evidence="8" type="ORF">ACFPBZ_06095</name>
</gene>
<dbReference type="InterPro" id="IPR034294">
    <property type="entry name" value="Aquaporin_transptr"/>
</dbReference>
<comment type="subcellular location">
    <subcellularLocation>
        <location evidence="1">Membrane</location>
        <topology evidence="1">Multi-pass membrane protein</topology>
    </subcellularLocation>
</comment>